<reference evidence="13" key="1">
    <citation type="submission" date="2021-01" db="EMBL/GenBank/DDBJ databases">
        <title>Adiantum capillus-veneris genome.</title>
        <authorList>
            <person name="Fang Y."/>
            <person name="Liao Q."/>
        </authorList>
    </citation>
    <scope>NUCLEOTIDE SEQUENCE</scope>
    <source>
        <strain evidence="13">H3</strain>
        <tissue evidence="13">Leaf</tissue>
    </source>
</reference>
<evidence type="ECO:0000256" key="2">
    <source>
        <dbReference type="ARBA" id="ARBA00009592"/>
    </source>
</evidence>
<dbReference type="OrthoDB" id="8731593at2759"/>
<dbReference type="PANTHER" id="PTHR48063">
    <property type="entry name" value="LRR RECEPTOR-LIKE KINASE"/>
    <property type="match status" value="1"/>
</dbReference>
<dbReference type="Pfam" id="PF13855">
    <property type="entry name" value="LRR_8"/>
    <property type="match status" value="1"/>
</dbReference>
<evidence type="ECO:0000256" key="8">
    <source>
        <dbReference type="ARBA" id="ARBA00022989"/>
    </source>
</evidence>
<comment type="similarity">
    <text evidence="2">Belongs to the RLP family.</text>
</comment>
<dbReference type="PRINTS" id="PR00019">
    <property type="entry name" value="LEURICHRPT"/>
</dbReference>
<keyword evidence="5" id="KW-0812">Transmembrane</keyword>
<dbReference type="PANTHER" id="PTHR48063:SF98">
    <property type="entry name" value="LRR RECEPTOR-LIKE SERINE_THREONINE-PROTEIN KINASE FLS2"/>
    <property type="match status" value="1"/>
</dbReference>
<keyword evidence="10" id="KW-0675">Receptor</keyword>
<dbReference type="Pfam" id="PF00560">
    <property type="entry name" value="LRR_1"/>
    <property type="match status" value="7"/>
</dbReference>
<feature type="chain" id="PRO_5039345173" evidence="12">
    <location>
        <begin position="27"/>
        <end position="700"/>
    </location>
</feature>
<comment type="subcellular location">
    <subcellularLocation>
        <location evidence="1">Cell membrane</location>
        <topology evidence="1">Single-pass type I membrane protein</topology>
    </subcellularLocation>
</comment>
<evidence type="ECO:0000256" key="6">
    <source>
        <dbReference type="ARBA" id="ARBA00022729"/>
    </source>
</evidence>
<dbReference type="FunFam" id="3.80.10.10:FF:000041">
    <property type="entry name" value="LRR receptor-like serine/threonine-protein kinase ERECTA"/>
    <property type="match status" value="1"/>
</dbReference>
<evidence type="ECO:0000256" key="9">
    <source>
        <dbReference type="ARBA" id="ARBA00023136"/>
    </source>
</evidence>
<evidence type="ECO:0000256" key="10">
    <source>
        <dbReference type="ARBA" id="ARBA00023170"/>
    </source>
</evidence>
<comment type="caution">
    <text evidence="13">The sequence shown here is derived from an EMBL/GenBank/DDBJ whole genome shotgun (WGS) entry which is preliminary data.</text>
</comment>
<keyword evidence="8" id="KW-1133">Transmembrane helix</keyword>
<proteinExistence type="inferred from homology"/>
<dbReference type="InterPro" id="IPR001611">
    <property type="entry name" value="Leu-rich_rpt"/>
</dbReference>
<sequence>MLQAMAVWVFMMAVIIDGLGLPQVSCLQPTLPFEAAGPVSLAGEAAAAAAAAPYQPLCQATKRVALLEFASSGFNGVTCDNSGFIISLLLYLPPYYTEDQELHFNASPLAKLQSLQALELGNIDFDSSAIALFSSTLTSLIVQESPLRSPIPWAALAAKLFRLTTLQVYNLPAQRLDGNMLAPELCNLTRLETLTISSIDGLRGSIPSCLSKLPWLVSLDLSNNHLEGLILQHWNATSPLQRLDLSSNFLMGFIDPSLLGWNRVYVDVGNNLTGSMPHSLGNSTKLIKLSMANNQLSGEIPEEWGNLYNLKELDLSRNHLMGKIPASMGQMGRNSSLVYPALGNPPLNKSAERRHPLGALAMRGCSTGTGFCLDLHSNELSGEIPWVNLLSFDYDLVYWNFADNRLTRELPDQEKVLWVGGVPMISLKLDHNSLSGNLPDEFDNDGCLDLVSVVLSHNHLTGPIPPSLRNLSSSLVVLDLSHNHLEGWLPQWIQQMHSLRVLSIGFNSFSGPLPSTIWNCTKLQVLDLSNNNLSGRISRQSFSHLQGFAYSSVWETQVNTSLTLYDEILTIHGKGLDLKFTYLLTATVSLDLSNNALHGPIPPQLGSLDGLIFLGLSSNHLTGLIPEELGRLKQLNSMDLASNELEGEIPQALCSLTFLSYGDVSRNRLRGPIPECKQWGDLLPQLLHGQPRLIQIRPPS</sequence>
<keyword evidence="3" id="KW-1003">Cell membrane</keyword>
<evidence type="ECO:0000256" key="4">
    <source>
        <dbReference type="ARBA" id="ARBA00022614"/>
    </source>
</evidence>
<evidence type="ECO:0000256" key="11">
    <source>
        <dbReference type="ARBA" id="ARBA00023180"/>
    </source>
</evidence>
<dbReference type="InterPro" id="IPR003591">
    <property type="entry name" value="Leu-rich_rpt_typical-subtyp"/>
</dbReference>
<keyword evidence="9" id="KW-0472">Membrane</keyword>
<dbReference type="SUPFAM" id="SSF52058">
    <property type="entry name" value="L domain-like"/>
    <property type="match status" value="2"/>
</dbReference>
<accession>A0A9D4UP28</accession>
<keyword evidence="14" id="KW-1185">Reference proteome</keyword>
<dbReference type="GO" id="GO:0005886">
    <property type="term" value="C:plasma membrane"/>
    <property type="evidence" value="ECO:0007669"/>
    <property type="project" value="UniProtKB-SubCell"/>
</dbReference>
<dbReference type="AlphaFoldDB" id="A0A9D4UP28"/>
<evidence type="ECO:0000256" key="7">
    <source>
        <dbReference type="ARBA" id="ARBA00022737"/>
    </source>
</evidence>
<evidence type="ECO:0000313" key="13">
    <source>
        <dbReference type="EMBL" id="KAI5071116.1"/>
    </source>
</evidence>
<keyword evidence="11" id="KW-0325">Glycoprotein</keyword>
<dbReference type="SMART" id="SM00369">
    <property type="entry name" value="LRR_TYP"/>
    <property type="match status" value="7"/>
</dbReference>
<organism evidence="13 14">
    <name type="scientific">Adiantum capillus-veneris</name>
    <name type="common">Maidenhair fern</name>
    <dbReference type="NCBI Taxonomy" id="13818"/>
    <lineage>
        <taxon>Eukaryota</taxon>
        <taxon>Viridiplantae</taxon>
        <taxon>Streptophyta</taxon>
        <taxon>Embryophyta</taxon>
        <taxon>Tracheophyta</taxon>
        <taxon>Polypodiopsida</taxon>
        <taxon>Polypodiidae</taxon>
        <taxon>Polypodiales</taxon>
        <taxon>Pteridineae</taxon>
        <taxon>Pteridaceae</taxon>
        <taxon>Vittarioideae</taxon>
        <taxon>Adiantum</taxon>
    </lineage>
</organism>
<dbReference type="EMBL" id="JABFUD020000013">
    <property type="protein sequence ID" value="KAI5071116.1"/>
    <property type="molecule type" value="Genomic_DNA"/>
</dbReference>
<keyword evidence="7" id="KW-0677">Repeat</keyword>
<dbReference type="Proteomes" id="UP000886520">
    <property type="component" value="Chromosome 13"/>
</dbReference>
<dbReference type="InterPro" id="IPR032675">
    <property type="entry name" value="LRR_dom_sf"/>
</dbReference>
<evidence type="ECO:0000256" key="5">
    <source>
        <dbReference type="ARBA" id="ARBA00022692"/>
    </source>
</evidence>
<evidence type="ECO:0000256" key="3">
    <source>
        <dbReference type="ARBA" id="ARBA00022475"/>
    </source>
</evidence>
<feature type="signal peptide" evidence="12">
    <location>
        <begin position="1"/>
        <end position="26"/>
    </location>
</feature>
<evidence type="ECO:0000256" key="1">
    <source>
        <dbReference type="ARBA" id="ARBA00004251"/>
    </source>
</evidence>
<name>A0A9D4UP28_ADICA</name>
<gene>
    <name evidence="13" type="ORF">GOP47_0013367</name>
</gene>
<dbReference type="Gene3D" id="3.80.10.10">
    <property type="entry name" value="Ribonuclease Inhibitor"/>
    <property type="match status" value="3"/>
</dbReference>
<evidence type="ECO:0000313" key="14">
    <source>
        <dbReference type="Proteomes" id="UP000886520"/>
    </source>
</evidence>
<keyword evidence="6 12" id="KW-0732">Signal</keyword>
<evidence type="ECO:0000256" key="12">
    <source>
        <dbReference type="SAM" id="SignalP"/>
    </source>
</evidence>
<dbReference type="InterPro" id="IPR046956">
    <property type="entry name" value="RLP23-like"/>
</dbReference>
<protein>
    <submittedName>
        <fullName evidence="13">Uncharacterized protein</fullName>
    </submittedName>
</protein>
<dbReference type="FunFam" id="3.80.10.10:FF:000213">
    <property type="entry name" value="Tyrosine-sulfated glycopeptide receptor 1"/>
    <property type="match status" value="1"/>
</dbReference>
<keyword evidence="4" id="KW-0433">Leucine-rich repeat</keyword>